<feature type="coiled-coil region" evidence="9">
    <location>
        <begin position="354"/>
        <end position="381"/>
    </location>
</feature>
<evidence type="ECO:0000256" key="2">
    <source>
        <dbReference type="ARBA" id="ARBA00012438"/>
    </source>
</evidence>
<organism evidence="12 13">
    <name type="scientific">Sutterella massiliensis</name>
    <dbReference type="NCBI Taxonomy" id="1816689"/>
    <lineage>
        <taxon>Bacteria</taxon>
        <taxon>Pseudomonadati</taxon>
        <taxon>Pseudomonadota</taxon>
        <taxon>Betaproteobacteria</taxon>
        <taxon>Burkholderiales</taxon>
        <taxon>Sutterellaceae</taxon>
        <taxon>Sutterella</taxon>
    </lineage>
</organism>
<dbReference type="SUPFAM" id="SSF55874">
    <property type="entry name" value="ATPase domain of HSP90 chaperone/DNA topoisomerase II/histidine kinase"/>
    <property type="match status" value="1"/>
</dbReference>
<keyword evidence="4" id="KW-0808">Transferase</keyword>
<dbReference type="InterPro" id="IPR036890">
    <property type="entry name" value="HATPase_C_sf"/>
</dbReference>
<evidence type="ECO:0000259" key="11">
    <source>
        <dbReference type="PROSITE" id="PS50109"/>
    </source>
</evidence>
<evidence type="ECO:0000256" key="6">
    <source>
        <dbReference type="ARBA" id="ARBA00022777"/>
    </source>
</evidence>
<name>A0ABS2DRW8_9BURK</name>
<dbReference type="CDD" id="cd00075">
    <property type="entry name" value="HATPase"/>
    <property type="match status" value="1"/>
</dbReference>
<sequence>MAYFHRRFFCAAGCALVTLLSAPTAAEAVQTPAAAPEPVMQSLVIGVVDALESDFYASTIEPALEAIRREFPEADPQLKRMSSLTLTSDIGRLRPDLVIMPAGDFGQIFEEIGAHPIATRKTVWARSSAASVGAAFVVRADRAELSTIESLQGLRAAATTPRAIDGWLAARMALREAGFESLQFFSRVDFLSFGMPDVFETVLTGAADVGIVPACALEQAESIGLLAPGRLKVVAERTEGEIACRYSTPLYPDLIAGVLPWTPPEISRRLTLALLSRAAEPGRHAWMGTSDLRGIQTLFRELRLGPWAYLASWRPADIWRRFQWEILAGLGALLLLLLSEIRLSRLVDRRTAELRQAMKTQSELEARAAGMRERVAELERMGAVSQLCAMIAHELKQPIGSVRNYMTIIRLRLAASGDSDLEQDPVLAQALAGAEKESLRIAQIIDRVRGYAKKKRREAVRLDLRRSLATALENAKRSAEKYRARVEFVQTTAEVPLVIEGDPLEIELLMLNILKNAAAAAAEIAPEETPHVAVRLQPTAANDNNATIVFEVLDNGPAIDEKAFERMKHVSESVKEDGLGLGLAIVRHIVDEHGAKLEIERRSPHGLAVRVVFDALEGDEPVEAAPKAGAKDH</sequence>
<evidence type="ECO:0000256" key="1">
    <source>
        <dbReference type="ARBA" id="ARBA00000085"/>
    </source>
</evidence>
<keyword evidence="13" id="KW-1185">Reference proteome</keyword>
<dbReference type="SUPFAM" id="SSF47384">
    <property type="entry name" value="Homodimeric domain of signal transducing histidine kinase"/>
    <property type="match status" value="1"/>
</dbReference>
<dbReference type="InterPro" id="IPR003594">
    <property type="entry name" value="HATPase_dom"/>
</dbReference>
<dbReference type="PROSITE" id="PS50109">
    <property type="entry name" value="HIS_KIN"/>
    <property type="match status" value="1"/>
</dbReference>
<dbReference type="PRINTS" id="PR00344">
    <property type="entry name" value="BCTRLSENSOR"/>
</dbReference>
<dbReference type="Gene3D" id="3.30.565.10">
    <property type="entry name" value="Histidine kinase-like ATPase, C-terminal domain"/>
    <property type="match status" value="1"/>
</dbReference>
<evidence type="ECO:0000256" key="4">
    <source>
        <dbReference type="ARBA" id="ARBA00022679"/>
    </source>
</evidence>
<evidence type="ECO:0000256" key="3">
    <source>
        <dbReference type="ARBA" id="ARBA00022553"/>
    </source>
</evidence>
<gene>
    <name evidence="12" type="ORF">H6A60_05235</name>
</gene>
<feature type="coiled-coil region" evidence="9">
    <location>
        <begin position="465"/>
        <end position="492"/>
    </location>
</feature>
<keyword evidence="5" id="KW-0547">Nucleotide-binding</keyword>
<dbReference type="CDD" id="cd00082">
    <property type="entry name" value="HisKA"/>
    <property type="match status" value="1"/>
</dbReference>
<dbReference type="Gene3D" id="1.10.287.130">
    <property type="match status" value="1"/>
</dbReference>
<protein>
    <recommendedName>
        <fullName evidence="2">histidine kinase</fullName>
        <ecNumber evidence="2">2.7.13.3</ecNumber>
    </recommendedName>
</protein>
<keyword evidence="10" id="KW-0732">Signal</keyword>
<dbReference type="InterPro" id="IPR036097">
    <property type="entry name" value="HisK_dim/P_sf"/>
</dbReference>
<accession>A0ABS2DRW8</accession>
<dbReference type="Gene3D" id="3.40.190.10">
    <property type="entry name" value="Periplasmic binding protein-like II"/>
    <property type="match status" value="1"/>
</dbReference>
<dbReference type="PANTHER" id="PTHR43065">
    <property type="entry name" value="SENSOR HISTIDINE KINASE"/>
    <property type="match status" value="1"/>
</dbReference>
<evidence type="ECO:0000256" key="9">
    <source>
        <dbReference type="SAM" id="Coils"/>
    </source>
</evidence>
<keyword evidence="7" id="KW-0067">ATP-binding</keyword>
<keyword evidence="6" id="KW-0418">Kinase</keyword>
<proteinExistence type="predicted"/>
<feature type="signal peptide" evidence="10">
    <location>
        <begin position="1"/>
        <end position="28"/>
    </location>
</feature>
<dbReference type="EMBL" id="JACJJC010000006">
    <property type="protein sequence ID" value="MBM6703887.1"/>
    <property type="molecule type" value="Genomic_DNA"/>
</dbReference>
<evidence type="ECO:0000256" key="5">
    <source>
        <dbReference type="ARBA" id="ARBA00022741"/>
    </source>
</evidence>
<dbReference type="RefSeq" id="WP_205102355.1">
    <property type="nucleotide sequence ID" value="NZ_JACJJC010000006.1"/>
</dbReference>
<evidence type="ECO:0000256" key="10">
    <source>
        <dbReference type="SAM" id="SignalP"/>
    </source>
</evidence>
<feature type="domain" description="Histidine kinase" evidence="11">
    <location>
        <begin position="390"/>
        <end position="617"/>
    </location>
</feature>
<feature type="chain" id="PRO_5047447074" description="histidine kinase" evidence="10">
    <location>
        <begin position="29"/>
        <end position="633"/>
    </location>
</feature>
<evidence type="ECO:0000313" key="13">
    <source>
        <dbReference type="Proteomes" id="UP000715095"/>
    </source>
</evidence>
<dbReference type="InterPro" id="IPR005467">
    <property type="entry name" value="His_kinase_dom"/>
</dbReference>
<evidence type="ECO:0000256" key="8">
    <source>
        <dbReference type="ARBA" id="ARBA00023012"/>
    </source>
</evidence>
<evidence type="ECO:0000256" key="7">
    <source>
        <dbReference type="ARBA" id="ARBA00022840"/>
    </source>
</evidence>
<dbReference type="SUPFAM" id="SSF53850">
    <property type="entry name" value="Periplasmic binding protein-like II"/>
    <property type="match status" value="1"/>
</dbReference>
<dbReference type="Pfam" id="PF00512">
    <property type="entry name" value="HisKA"/>
    <property type="match status" value="1"/>
</dbReference>
<dbReference type="InterPro" id="IPR003661">
    <property type="entry name" value="HisK_dim/P_dom"/>
</dbReference>
<keyword evidence="8" id="KW-0902">Two-component regulatory system</keyword>
<keyword evidence="3" id="KW-0597">Phosphoprotein</keyword>
<dbReference type="SMART" id="SM00388">
    <property type="entry name" value="HisKA"/>
    <property type="match status" value="1"/>
</dbReference>
<dbReference type="Pfam" id="PF02518">
    <property type="entry name" value="HATPase_c"/>
    <property type="match status" value="1"/>
</dbReference>
<reference evidence="12 13" key="1">
    <citation type="journal article" date="2021" name="Sci. Rep.">
        <title>The distribution of antibiotic resistance genes in chicken gut microbiota commensals.</title>
        <authorList>
            <person name="Juricova H."/>
            <person name="Matiasovicova J."/>
            <person name="Kubasova T."/>
            <person name="Cejkova D."/>
            <person name="Rychlik I."/>
        </authorList>
    </citation>
    <scope>NUCLEOTIDE SEQUENCE [LARGE SCALE GENOMIC DNA]</scope>
    <source>
        <strain evidence="12 13">An829</strain>
    </source>
</reference>
<comment type="catalytic activity">
    <reaction evidence="1">
        <text>ATP + protein L-histidine = ADP + protein N-phospho-L-histidine.</text>
        <dbReference type="EC" id="2.7.13.3"/>
    </reaction>
</comment>
<evidence type="ECO:0000313" key="12">
    <source>
        <dbReference type="EMBL" id="MBM6703887.1"/>
    </source>
</evidence>
<dbReference type="InterPro" id="IPR004358">
    <property type="entry name" value="Sig_transdc_His_kin-like_C"/>
</dbReference>
<dbReference type="Pfam" id="PF12974">
    <property type="entry name" value="Phosphonate-bd"/>
    <property type="match status" value="1"/>
</dbReference>
<comment type="caution">
    <text evidence="12">The sequence shown here is derived from an EMBL/GenBank/DDBJ whole genome shotgun (WGS) entry which is preliminary data.</text>
</comment>
<dbReference type="Proteomes" id="UP000715095">
    <property type="component" value="Unassembled WGS sequence"/>
</dbReference>
<dbReference type="PANTHER" id="PTHR43065:SF10">
    <property type="entry name" value="PEROXIDE STRESS-ACTIVATED HISTIDINE KINASE MAK3"/>
    <property type="match status" value="1"/>
</dbReference>
<dbReference type="EC" id="2.7.13.3" evidence="2"/>
<dbReference type="SMART" id="SM00387">
    <property type="entry name" value="HATPase_c"/>
    <property type="match status" value="1"/>
</dbReference>
<keyword evidence="9" id="KW-0175">Coiled coil</keyword>